<evidence type="ECO:0000256" key="7">
    <source>
        <dbReference type="ARBA" id="ARBA00022801"/>
    </source>
</evidence>
<dbReference type="InterPro" id="IPR001650">
    <property type="entry name" value="Helicase_C-like"/>
</dbReference>
<evidence type="ECO:0000259" key="18">
    <source>
        <dbReference type="PROSITE" id="PS51194"/>
    </source>
</evidence>
<evidence type="ECO:0000256" key="14">
    <source>
        <dbReference type="SAM" id="MobiDB-lite"/>
    </source>
</evidence>
<feature type="compositionally biased region" description="Polar residues" evidence="14">
    <location>
        <begin position="45"/>
        <end position="56"/>
    </location>
</feature>
<evidence type="ECO:0000256" key="1">
    <source>
        <dbReference type="ARBA" id="ARBA00004141"/>
    </source>
</evidence>
<feature type="region of interest" description="Disordered" evidence="14">
    <location>
        <begin position="191"/>
        <end position="219"/>
    </location>
</feature>
<keyword evidence="7" id="KW-0378">Hydrolase</keyword>
<protein>
    <submittedName>
        <fullName evidence="19">DNA repair protein rad16</fullName>
    </submittedName>
</protein>
<feature type="transmembrane region" description="Helical" evidence="15">
    <location>
        <begin position="1257"/>
        <end position="1276"/>
    </location>
</feature>
<dbReference type="InterPro" id="IPR050628">
    <property type="entry name" value="SNF2_RAD54_helicase_TF"/>
</dbReference>
<accession>A0ABQ9NRK8</accession>
<dbReference type="Pfam" id="PF01545">
    <property type="entry name" value="Cation_efflux"/>
    <property type="match status" value="1"/>
</dbReference>
<dbReference type="InterPro" id="IPR013083">
    <property type="entry name" value="Znf_RING/FYVE/PHD"/>
</dbReference>
<gene>
    <name evidence="19" type="primary">RAD16_1</name>
    <name evidence="19" type="ORF">H2201_004906</name>
</gene>
<keyword evidence="10" id="KW-0067">ATP-binding</keyword>
<evidence type="ECO:0000259" key="16">
    <source>
        <dbReference type="PROSITE" id="PS50089"/>
    </source>
</evidence>
<feature type="region of interest" description="Disordered" evidence="14">
    <location>
        <begin position="1"/>
        <end position="161"/>
    </location>
</feature>
<dbReference type="InterPro" id="IPR036837">
    <property type="entry name" value="Cation_efflux_CTD_sf"/>
</dbReference>
<dbReference type="InterPro" id="IPR049730">
    <property type="entry name" value="SNF2/RAD54-like_C"/>
</dbReference>
<dbReference type="InterPro" id="IPR000330">
    <property type="entry name" value="SNF2_N"/>
</dbReference>
<evidence type="ECO:0000256" key="6">
    <source>
        <dbReference type="ARBA" id="ARBA00022771"/>
    </source>
</evidence>
<evidence type="ECO:0000313" key="19">
    <source>
        <dbReference type="EMBL" id="KAJ9665040.1"/>
    </source>
</evidence>
<dbReference type="Gene3D" id="3.40.50.10810">
    <property type="entry name" value="Tandem AAA-ATPase domain"/>
    <property type="match status" value="1"/>
</dbReference>
<evidence type="ECO:0000256" key="2">
    <source>
        <dbReference type="ARBA" id="ARBA00007025"/>
    </source>
</evidence>
<evidence type="ECO:0000256" key="12">
    <source>
        <dbReference type="ARBA" id="ARBA00023136"/>
    </source>
</evidence>
<feature type="compositionally biased region" description="Polar residues" evidence="14">
    <location>
        <begin position="128"/>
        <end position="137"/>
    </location>
</feature>
<dbReference type="Pfam" id="PF00097">
    <property type="entry name" value="zf-C3HC4"/>
    <property type="match status" value="1"/>
</dbReference>
<dbReference type="CDD" id="cd18793">
    <property type="entry name" value="SF2_C_SNF"/>
    <property type="match status" value="1"/>
</dbReference>
<dbReference type="InterPro" id="IPR001841">
    <property type="entry name" value="Znf_RING"/>
</dbReference>
<proteinExistence type="inferred from homology"/>
<evidence type="ECO:0000313" key="20">
    <source>
        <dbReference type="Proteomes" id="UP001172684"/>
    </source>
</evidence>
<dbReference type="CDD" id="cd16567">
    <property type="entry name" value="RING-HC_RAD16-like"/>
    <property type="match status" value="1"/>
</dbReference>
<keyword evidence="12 15" id="KW-0472">Membrane</keyword>
<evidence type="ECO:0000256" key="13">
    <source>
        <dbReference type="PROSITE-ProRule" id="PRU00175"/>
    </source>
</evidence>
<dbReference type="Gene3D" id="3.40.50.300">
    <property type="entry name" value="P-loop containing nucleotide triphosphate hydrolases"/>
    <property type="match status" value="1"/>
</dbReference>
<feature type="region of interest" description="Disordered" evidence="14">
    <location>
        <begin position="287"/>
        <end position="311"/>
    </location>
</feature>
<dbReference type="InterPro" id="IPR027417">
    <property type="entry name" value="P-loop_NTPase"/>
</dbReference>
<dbReference type="InterPro" id="IPR027469">
    <property type="entry name" value="Cation_efflux_TMD_sf"/>
</dbReference>
<dbReference type="PANTHER" id="PTHR45626:SF12">
    <property type="entry name" value="DNA REPAIR PROTEIN RAD16"/>
    <property type="match status" value="1"/>
</dbReference>
<dbReference type="SUPFAM" id="SSF160240">
    <property type="entry name" value="Cation efflux protein cytoplasmic domain-like"/>
    <property type="match status" value="1"/>
</dbReference>
<feature type="transmembrane region" description="Helical" evidence="15">
    <location>
        <begin position="1178"/>
        <end position="1199"/>
    </location>
</feature>
<dbReference type="Gene3D" id="1.20.1510.10">
    <property type="entry name" value="Cation efflux protein transmembrane domain"/>
    <property type="match status" value="1"/>
</dbReference>
<evidence type="ECO:0000256" key="3">
    <source>
        <dbReference type="ARBA" id="ARBA00022692"/>
    </source>
</evidence>
<dbReference type="InterPro" id="IPR002524">
    <property type="entry name" value="Cation_efflux"/>
</dbReference>
<evidence type="ECO:0000256" key="15">
    <source>
        <dbReference type="SAM" id="Phobius"/>
    </source>
</evidence>
<dbReference type="PROSITE" id="PS51194">
    <property type="entry name" value="HELICASE_CTER"/>
    <property type="match status" value="1"/>
</dbReference>
<dbReference type="InterPro" id="IPR058533">
    <property type="entry name" value="Cation_efflux_TM"/>
</dbReference>
<feature type="compositionally biased region" description="Polar residues" evidence="14">
    <location>
        <begin position="100"/>
        <end position="120"/>
    </location>
</feature>
<keyword evidence="5" id="KW-0547">Nucleotide-binding</keyword>
<dbReference type="SMART" id="SM00184">
    <property type="entry name" value="RING"/>
    <property type="match status" value="1"/>
</dbReference>
<dbReference type="SMART" id="SM00487">
    <property type="entry name" value="DEXDc"/>
    <property type="match status" value="1"/>
</dbReference>
<dbReference type="PROSITE" id="PS50089">
    <property type="entry name" value="ZF_RING_2"/>
    <property type="match status" value="1"/>
</dbReference>
<dbReference type="InterPro" id="IPR014001">
    <property type="entry name" value="Helicase_ATP-bd"/>
</dbReference>
<feature type="domain" description="Helicase C-terminal" evidence="18">
    <location>
        <begin position="830"/>
        <end position="987"/>
    </location>
</feature>
<evidence type="ECO:0000256" key="10">
    <source>
        <dbReference type="ARBA" id="ARBA00022840"/>
    </source>
</evidence>
<dbReference type="Gene3D" id="3.30.70.1350">
    <property type="entry name" value="Cation efflux protein, cytoplasmic domain"/>
    <property type="match status" value="1"/>
</dbReference>
<dbReference type="InterPro" id="IPR038718">
    <property type="entry name" value="SNF2-like_sf"/>
</dbReference>
<keyword evidence="3 15" id="KW-0812">Transmembrane</keyword>
<dbReference type="CDD" id="cd18008">
    <property type="entry name" value="DEXDc_SHPRH-like"/>
    <property type="match status" value="1"/>
</dbReference>
<keyword evidence="4" id="KW-0479">Metal-binding</keyword>
<comment type="subcellular location">
    <subcellularLocation>
        <location evidence="1">Membrane</location>
        <topology evidence="1">Multi-pass membrane protein</topology>
    </subcellularLocation>
</comment>
<dbReference type="InterPro" id="IPR018957">
    <property type="entry name" value="Znf_C3HC4_RING-type"/>
</dbReference>
<evidence type="ECO:0000259" key="17">
    <source>
        <dbReference type="PROSITE" id="PS51192"/>
    </source>
</evidence>
<evidence type="ECO:0000256" key="4">
    <source>
        <dbReference type="ARBA" id="ARBA00022723"/>
    </source>
</evidence>
<dbReference type="SUPFAM" id="SSF161111">
    <property type="entry name" value="Cation efflux protein transmembrane domain-like"/>
    <property type="match status" value="1"/>
</dbReference>
<keyword evidence="8" id="KW-0347">Helicase</keyword>
<feature type="compositionally biased region" description="Basic and acidic residues" evidence="14">
    <location>
        <begin position="21"/>
        <end position="36"/>
    </location>
</feature>
<dbReference type="InterPro" id="IPR017907">
    <property type="entry name" value="Znf_RING_CS"/>
</dbReference>
<dbReference type="Pfam" id="PF00271">
    <property type="entry name" value="Helicase_C"/>
    <property type="match status" value="1"/>
</dbReference>
<dbReference type="PROSITE" id="PS51192">
    <property type="entry name" value="HELICASE_ATP_BIND_1"/>
    <property type="match status" value="1"/>
</dbReference>
<dbReference type="Proteomes" id="UP001172684">
    <property type="component" value="Unassembled WGS sequence"/>
</dbReference>
<dbReference type="NCBIfam" id="TIGR01297">
    <property type="entry name" value="CDF"/>
    <property type="match status" value="1"/>
</dbReference>
<comment type="similarity">
    <text evidence="2">Belongs to the SNF2/RAD54 helicase family.</text>
</comment>
<name>A0ABQ9NRK8_9PEZI</name>
<keyword evidence="20" id="KW-1185">Reference proteome</keyword>
<keyword evidence="6 13" id="KW-0863">Zinc-finger</keyword>
<feature type="transmembrane region" description="Helical" evidence="15">
    <location>
        <begin position="1220"/>
        <end position="1237"/>
    </location>
</feature>
<evidence type="ECO:0000256" key="5">
    <source>
        <dbReference type="ARBA" id="ARBA00022741"/>
    </source>
</evidence>
<reference evidence="19" key="1">
    <citation type="submission" date="2022-10" db="EMBL/GenBank/DDBJ databases">
        <title>Culturing micro-colonial fungi from biological soil crusts in the Mojave desert and describing Neophaeococcomyces mojavensis, and introducing the new genera and species Taxawa tesnikishii.</title>
        <authorList>
            <person name="Kurbessoian T."/>
            <person name="Stajich J.E."/>
        </authorList>
    </citation>
    <scope>NUCLEOTIDE SEQUENCE</scope>
    <source>
        <strain evidence="19">TK_1</strain>
    </source>
</reference>
<feature type="compositionally biased region" description="Acidic residues" evidence="14">
    <location>
        <begin position="58"/>
        <end position="69"/>
    </location>
</feature>
<feature type="region of interest" description="Disordered" evidence="14">
    <location>
        <begin position="1111"/>
        <end position="1142"/>
    </location>
</feature>
<feature type="domain" description="RING-type" evidence="16">
    <location>
        <begin position="745"/>
        <end position="789"/>
    </location>
</feature>
<feature type="transmembrane region" description="Helical" evidence="15">
    <location>
        <begin position="1288"/>
        <end position="1308"/>
    </location>
</feature>
<feature type="domain" description="Helicase ATP-binding" evidence="17">
    <location>
        <begin position="405"/>
        <end position="583"/>
    </location>
</feature>
<dbReference type="PROSITE" id="PS00518">
    <property type="entry name" value="ZF_RING_1"/>
    <property type="match status" value="1"/>
</dbReference>
<dbReference type="Pfam" id="PF00176">
    <property type="entry name" value="SNF2-rel_dom"/>
    <property type="match status" value="1"/>
</dbReference>
<dbReference type="SUPFAM" id="SSF57850">
    <property type="entry name" value="RING/U-box"/>
    <property type="match status" value="1"/>
</dbReference>
<evidence type="ECO:0000256" key="11">
    <source>
        <dbReference type="ARBA" id="ARBA00022989"/>
    </source>
</evidence>
<keyword evidence="9" id="KW-0862">Zinc</keyword>
<organism evidence="19 20">
    <name type="scientific">Coniosporium apollinis</name>
    <dbReference type="NCBI Taxonomy" id="61459"/>
    <lineage>
        <taxon>Eukaryota</taxon>
        <taxon>Fungi</taxon>
        <taxon>Dikarya</taxon>
        <taxon>Ascomycota</taxon>
        <taxon>Pezizomycotina</taxon>
        <taxon>Dothideomycetes</taxon>
        <taxon>Dothideomycetes incertae sedis</taxon>
        <taxon>Coniosporium</taxon>
    </lineage>
</organism>
<dbReference type="EMBL" id="JAPDRL010000033">
    <property type="protein sequence ID" value="KAJ9665040.1"/>
    <property type="molecule type" value="Genomic_DNA"/>
</dbReference>
<feature type="compositionally biased region" description="Acidic residues" evidence="14">
    <location>
        <begin position="287"/>
        <end position="304"/>
    </location>
</feature>
<dbReference type="Gene3D" id="3.30.40.10">
    <property type="entry name" value="Zinc/RING finger domain, C3HC4 (zinc finger)"/>
    <property type="match status" value="1"/>
</dbReference>
<evidence type="ECO:0000256" key="8">
    <source>
        <dbReference type="ARBA" id="ARBA00022806"/>
    </source>
</evidence>
<keyword evidence="11 15" id="KW-1133">Transmembrane helix</keyword>
<dbReference type="PANTHER" id="PTHR45626">
    <property type="entry name" value="TRANSCRIPTION TERMINATION FACTOR 2-RELATED"/>
    <property type="match status" value="1"/>
</dbReference>
<dbReference type="SMART" id="SM00490">
    <property type="entry name" value="HELICc"/>
    <property type="match status" value="1"/>
</dbReference>
<comment type="caution">
    <text evidence="19">The sequence shown here is derived from an EMBL/GenBank/DDBJ whole genome shotgun (WGS) entry which is preliminary data.</text>
</comment>
<dbReference type="SUPFAM" id="SSF52540">
    <property type="entry name" value="P-loop containing nucleoside triphosphate hydrolases"/>
    <property type="match status" value="2"/>
</dbReference>
<evidence type="ECO:0000256" key="9">
    <source>
        <dbReference type="ARBA" id="ARBA00022833"/>
    </source>
</evidence>
<sequence length="1439" mass="161744">MARRGRPPGPTKGSLPSIIQSHEDSLEGLSRSDSRHSISLRPRSTRSSAPLRSIANSSDEEDSDDEEEYTAPVTAGTRVLKEVAISKMAPSSTKKRSSLLKGSSADSPLTISPFDSTADNSPAECDTSRTSVSTTPAAVSGRKGKAAVAGPSNAANKRARSSRLAAVVVGSDIEMLDTAGDAELAKALQEEEYGTVPSLPPTAGPSSKSRKTRKHIDLASDDDDTLSVISVASSDSFVPPARKRAKLTGSRRATLDLNDILSDKDSNADSDDDFTFAKKISRLVAVDQDETDEDSEDEDSEEDVPLMSVSQGKRPAVKVRFRRKNARLGKLPHSVQLRMAAANDRGERRRIRDRGYLEMAHPEITNMWETLEAIPIIKPEQAQQPAAITRKLKSFQLEGLNWMTRQEKTQYKGGLLGDEMGMGKTIQAVSLIMSDYPAKDPTLVVVPPVALMQWSNEIGEYTNGKLKVLVYHGTNAKCKKMTTKELRKFDVIMISYNSLESLYRKETKGWSRGENIVKEDSPIHAITFHRLILDEAHSIKSRTTGVAKACFALKGKYKWCLSGTPVQNRIGEFFSLLRFLEVRPFADYFCRRCNCAQLHWSLNADYMCSHCNHSGAEHVSVFNQELLNPITGDNELKRSEALDKLHMITARIMLRRMKRDHTSSMELPPKEIIIHNEFFGEIERDFSSSIMSNTTRQFDTYVSRGVMLNNYANIFGLIMQMRQVADHPDLLLKKSAEGGQNILVCQICDEPAEEAIRSRCRHEFCRSCVKNYVQSVEGSGGTADCPRCHIPLSIDFDQPDIEQDEEVVKKNSIINRIKMENWTSSTKIEMLVYDLYKLRSKKQTLKSIVFSQFTSMLQLIEWRLRRAGFNTVMLDGSMTPAQRQKSIEYFMNNSDVEVFLVSLKAGGVALNLTEASRVFIVDPWWNPAAEWQSADRCHRIGQKRPCVITRLCIEDSVESRMVMLQEKKASMISGTINNDKVAMDKLSPEDLQFLFRGTEQYWKTEEELKKMSKPLRRYYERNNYLIQQYSYIDRLLDSSLPHSLLQEYNQLCSGLDIPTTIVEEPRSTPVSPDIAGMNGNTQGMDSIDKLMANEYSTKTKIKRTPKDLYKVPDEERPLLEDDDTAEDSKPNMPQYEPEESSDSSDRIVTVAIYLNLVANTTLLILKIIVAVLTDSLSVLASLVDAALDFLSTAIVWTTTRLISRRDQYSYPVGRRRLEPIGVLVFSVIMITSFFQVALEGINRLRSSGDHTLVRLTIPAIAIMASTVVIKFLCWLWCRFIKNSSVQALAQDAMTDVVFNIFSIIFPLIGYYAKVWWLDPLGGILLSIYVILNWSRTSSTHIRNLTGAAASADERNVLLYLTMRFAKTIKQIQGLQAYHAGDKLNVEVDIVLDENTSLRDSHDLGESLQYVLESVPMVDRAFVHLDYAGWNLPSHMQQQD</sequence>